<organism evidence="2 3">
    <name type="scientific">Segatella buccae</name>
    <dbReference type="NCBI Taxonomy" id="28126"/>
    <lineage>
        <taxon>Bacteria</taxon>
        <taxon>Pseudomonadati</taxon>
        <taxon>Bacteroidota</taxon>
        <taxon>Bacteroidia</taxon>
        <taxon>Bacteroidales</taxon>
        <taxon>Prevotellaceae</taxon>
        <taxon>Segatella</taxon>
    </lineage>
</organism>
<name>A0AAQ1ZJB3_9BACT</name>
<accession>A0AAQ1ZJB3</accession>
<sequence>MVTFVSMLRHRFILSLLFASLGLLPAMAQTDRPGHVNPEDREVDMDNPTFEPMLRVGKVLQGGDSIQYVELNKVYVYPQPVFTSESQRQAYNRLVMNVKKVLPIAKEVNAIILETYEYLQTLPNKRAKDAHMKLVEASIKKEYTPRMKKLTYAQGKLLIKLIYRECNSSSYELIQAFLGPVRAGFYQAFAWVFGASLKKGYDPNGVDRITERVVRQVESGQL</sequence>
<evidence type="ECO:0000313" key="2">
    <source>
        <dbReference type="EMBL" id="SUB80183.1"/>
    </source>
</evidence>
<reference evidence="2 3" key="1">
    <citation type="submission" date="2018-06" db="EMBL/GenBank/DDBJ databases">
        <authorList>
            <consortium name="Pathogen Informatics"/>
            <person name="Doyle S."/>
        </authorList>
    </citation>
    <scope>NUCLEOTIDE SEQUENCE [LARGE SCALE GENOMIC DNA]</scope>
    <source>
        <strain evidence="2 3">NCTC13063</strain>
    </source>
</reference>
<feature type="chain" id="PRO_5042855959" description="DUF4294 domain-containing protein" evidence="1">
    <location>
        <begin position="29"/>
        <end position="222"/>
    </location>
</feature>
<evidence type="ECO:0008006" key="4">
    <source>
        <dbReference type="Google" id="ProtNLM"/>
    </source>
</evidence>
<evidence type="ECO:0000256" key="1">
    <source>
        <dbReference type="SAM" id="SignalP"/>
    </source>
</evidence>
<protein>
    <recommendedName>
        <fullName evidence="4">DUF4294 domain-containing protein</fullName>
    </recommendedName>
</protein>
<keyword evidence="1" id="KW-0732">Signal</keyword>
<dbReference type="InterPro" id="IPR025636">
    <property type="entry name" value="DUF4294"/>
</dbReference>
<dbReference type="Proteomes" id="UP000255283">
    <property type="component" value="Unassembled WGS sequence"/>
</dbReference>
<comment type="caution">
    <text evidence="2">The sequence shown here is derived from an EMBL/GenBank/DDBJ whole genome shotgun (WGS) entry which is preliminary data.</text>
</comment>
<dbReference type="EMBL" id="UGTJ01000001">
    <property type="protein sequence ID" value="SUB80183.1"/>
    <property type="molecule type" value="Genomic_DNA"/>
</dbReference>
<evidence type="ECO:0000313" key="3">
    <source>
        <dbReference type="Proteomes" id="UP000255283"/>
    </source>
</evidence>
<dbReference type="Pfam" id="PF14127">
    <property type="entry name" value="DUF4294"/>
    <property type="match status" value="1"/>
</dbReference>
<feature type="signal peptide" evidence="1">
    <location>
        <begin position="1"/>
        <end position="28"/>
    </location>
</feature>
<proteinExistence type="predicted"/>
<dbReference type="AlphaFoldDB" id="A0AAQ1ZJB3"/>
<gene>
    <name evidence="2" type="ORF">NCTC13063_01466</name>
</gene>